<feature type="compositionally biased region" description="Acidic residues" evidence="4">
    <location>
        <begin position="707"/>
        <end position="780"/>
    </location>
</feature>
<dbReference type="SUPFAM" id="SSF48371">
    <property type="entry name" value="ARM repeat"/>
    <property type="match status" value="2"/>
</dbReference>
<evidence type="ECO:0000256" key="3">
    <source>
        <dbReference type="ARBA" id="ARBA00023242"/>
    </source>
</evidence>
<proteinExistence type="inferred from homology"/>
<name>A0A437A494_ARTFL</name>
<accession>A0A437A494</accession>
<dbReference type="STRING" id="97331.A0A437A494"/>
<evidence type="ECO:0000256" key="4">
    <source>
        <dbReference type="SAM" id="MobiDB-lite"/>
    </source>
</evidence>
<dbReference type="PANTHER" id="PTHR13213">
    <property type="entry name" value="MYB-BINDING PROTEIN 1A FAMILY MEMBER"/>
    <property type="match status" value="1"/>
</dbReference>
<feature type="compositionally biased region" description="Acidic residues" evidence="4">
    <location>
        <begin position="803"/>
        <end position="812"/>
    </location>
</feature>
<keyword evidence="3" id="KW-0539">Nucleus</keyword>
<dbReference type="Pfam" id="PF04931">
    <property type="entry name" value="DNA_pol_phi"/>
    <property type="match status" value="1"/>
</dbReference>
<dbReference type="GO" id="GO:0005730">
    <property type="term" value="C:nucleolus"/>
    <property type="evidence" value="ECO:0007669"/>
    <property type="project" value="InterPro"/>
</dbReference>
<dbReference type="GeneID" id="93586569"/>
<dbReference type="OrthoDB" id="342531at2759"/>
<dbReference type="EMBL" id="SAEB01000006">
    <property type="protein sequence ID" value="RVD85958.1"/>
    <property type="molecule type" value="Genomic_DNA"/>
</dbReference>
<feature type="region of interest" description="Disordered" evidence="4">
    <location>
        <begin position="615"/>
        <end position="645"/>
    </location>
</feature>
<dbReference type="InterPro" id="IPR007015">
    <property type="entry name" value="DNA_pol_V/MYBBP1A"/>
</dbReference>
<gene>
    <name evidence="5" type="ORF">DFL_004258</name>
</gene>
<evidence type="ECO:0000256" key="2">
    <source>
        <dbReference type="ARBA" id="ARBA00006809"/>
    </source>
</evidence>
<keyword evidence="6" id="KW-1185">Reference proteome</keyword>
<feature type="compositionally biased region" description="Polar residues" evidence="4">
    <location>
        <begin position="888"/>
        <end position="903"/>
    </location>
</feature>
<evidence type="ECO:0000256" key="1">
    <source>
        <dbReference type="ARBA" id="ARBA00004123"/>
    </source>
</evidence>
<dbReference type="PANTHER" id="PTHR13213:SF2">
    <property type="entry name" value="MYB-BINDING PROTEIN 1A"/>
    <property type="match status" value="1"/>
</dbReference>
<dbReference type="AlphaFoldDB" id="A0A437A494"/>
<feature type="region of interest" description="Disordered" evidence="4">
    <location>
        <begin position="701"/>
        <end position="812"/>
    </location>
</feature>
<dbReference type="VEuPathDB" id="FungiDB:DFL_004258"/>
<evidence type="ECO:0000313" key="5">
    <source>
        <dbReference type="EMBL" id="RVD85958.1"/>
    </source>
</evidence>
<feature type="region of interest" description="Disordered" evidence="4">
    <location>
        <begin position="888"/>
        <end position="920"/>
    </location>
</feature>
<sequence>MAPTTTHFLPAPEVRKQFAGLSEDDENERLEAAKRLNLALRNVTENRDETVKYCLTRLIKGLTSANDSSRLGFSLALVELIYSLLDPKDPLLTNLPFRSVVQLIVEHTEPTGGLSRSEERGFYFGRLFGLKAIIETELLFTKESDISNWQSVLTQLVVLAQKKPWLRESCCLVIRNAVLTMESSQKELIKATCDELEKSGLIKSSDGIGIWIALLQKHKATLEKLNIRFQKRSSPFEKAYLRTLAKLLKESEGKDEDGEKLSQKGSWNARLSWVWDAIFEFYTSDTPQKDIASFPEFWQAVVNDGLFSSVSSDERKFWGFLVFNKAISTFDNKDTILLLFSRNLMKCFINQLSSPERYLHKAAQKSLRVIKSKAENSSSTAPTLLTCLLSRNGCLNFESFTKTKVIESLFSCADEQGQLEIVQFFKSLILQPAAEDSKSIEKSRQWAADQLLSIIRSSKSTPKSSCVFEIINIFVEYGHFNIKSNLSADLAFSATTQATFRTRLSSCLSELLQNPNFKSTVWPAKAVLLIKQKREESTDEFATTVDESISEEIEKVFKIISKLDKKAPTLGSRRYAFALMYSLLLLQLFNGEPDAMDMLQDLHLVFDKIGKERKEKEKKEDKHRHKRQKHEPEEHDHDHEEEEEQDSLEILIELLLGFLAKPSVLAKKMSQTVFKSFADSLSASALDSLLRPLVVDETQEGQRELFDIDDEDEVMDDTGSSDDDDEEEGSDVEVIDVEENSADEEDDGDEDDDDDDEDSESSDDDDNGEDDDDADDEPLDEETRKLHAALAEALGTSKNPDASDSDSDESMDDDQMLLVDEQLSKIFKHRKTPNKRQQRASAKESVVNFKNRVLELLEIYVKGDGSCDEKIRVIAPCLEAMRKTGNASVRSNAHSVLKSLTQSNKKKSPKDKEEDTTATATFTSPSSAFEILQQIHQESSQSNQNSQQSREHAASCSHCSLYISRILVAGDKSWIERIIELYFTKTMVNWMTDAKFGTQPALFTDFVTWAGTIRKSLTAVPVTSGEKVEITGRAGKSDKKRKRKNK</sequence>
<dbReference type="RefSeq" id="XP_067491502.1">
    <property type="nucleotide sequence ID" value="XM_067633321.1"/>
</dbReference>
<comment type="caution">
    <text evidence="5">The sequence shown here is derived from an EMBL/GenBank/DDBJ whole genome shotgun (WGS) entry which is preliminary data.</text>
</comment>
<comment type="similarity">
    <text evidence="2">Belongs to the MYBBP1A family.</text>
</comment>
<protein>
    <recommendedName>
        <fullName evidence="7">DNA polymerase V</fullName>
    </recommendedName>
</protein>
<dbReference type="GO" id="GO:0000182">
    <property type="term" value="F:rDNA binding"/>
    <property type="evidence" value="ECO:0007669"/>
    <property type="project" value="TreeGrafter"/>
</dbReference>
<dbReference type="InterPro" id="IPR016024">
    <property type="entry name" value="ARM-type_fold"/>
</dbReference>
<organism evidence="5 6">
    <name type="scientific">Arthrobotrys flagrans</name>
    <name type="common">Nematode-trapping fungus</name>
    <name type="synonym">Trichothecium flagrans</name>
    <dbReference type="NCBI Taxonomy" id="97331"/>
    <lineage>
        <taxon>Eukaryota</taxon>
        <taxon>Fungi</taxon>
        <taxon>Dikarya</taxon>
        <taxon>Ascomycota</taxon>
        <taxon>Pezizomycotina</taxon>
        <taxon>Orbiliomycetes</taxon>
        <taxon>Orbiliales</taxon>
        <taxon>Orbiliaceae</taxon>
        <taxon>Arthrobotrys</taxon>
    </lineage>
</organism>
<comment type="subcellular location">
    <subcellularLocation>
        <location evidence="1">Nucleus</location>
    </subcellularLocation>
</comment>
<dbReference type="GO" id="GO:0006355">
    <property type="term" value="P:regulation of DNA-templated transcription"/>
    <property type="evidence" value="ECO:0007669"/>
    <property type="project" value="InterPro"/>
</dbReference>
<evidence type="ECO:0008006" key="7">
    <source>
        <dbReference type="Google" id="ProtNLM"/>
    </source>
</evidence>
<dbReference type="Proteomes" id="UP000283090">
    <property type="component" value="Unassembled WGS sequence"/>
</dbReference>
<reference evidence="5 6" key="1">
    <citation type="submission" date="2019-01" db="EMBL/GenBank/DDBJ databases">
        <title>Intercellular communication is required for trap formation in the nematode-trapping fungus Duddingtonia flagrans.</title>
        <authorList>
            <person name="Youssar L."/>
            <person name="Wernet V."/>
            <person name="Hensel N."/>
            <person name="Hildebrandt H.-G."/>
            <person name="Fischer R."/>
        </authorList>
    </citation>
    <scope>NUCLEOTIDE SEQUENCE [LARGE SCALE GENOMIC DNA]</scope>
    <source>
        <strain evidence="5 6">CBS H-5679</strain>
    </source>
</reference>
<evidence type="ECO:0000313" key="6">
    <source>
        <dbReference type="Proteomes" id="UP000283090"/>
    </source>
</evidence>